<evidence type="ECO:0000256" key="12">
    <source>
        <dbReference type="PIRNR" id="PIRNR003097"/>
    </source>
</evidence>
<dbReference type="NCBIfam" id="NF038346">
    <property type="entry name" value="FtsX_actino"/>
    <property type="match status" value="1"/>
</dbReference>
<feature type="domain" description="FtsX extracellular" evidence="15">
    <location>
        <begin position="56"/>
        <end position="155"/>
    </location>
</feature>
<evidence type="ECO:0000313" key="17">
    <source>
        <dbReference type="Proteomes" id="UP000371041"/>
    </source>
</evidence>
<keyword evidence="7 12" id="KW-0132">Cell division</keyword>
<dbReference type="Pfam" id="PF02687">
    <property type="entry name" value="FtsX"/>
    <property type="match status" value="1"/>
</dbReference>
<dbReference type="Proteomes" id="UP000371041">
    <property type="component" value="Chromosome"/>
</dbReference>
<keyword evidence="10 12" id="KW-0472">Membrane</keyword>
<evidence type="ECO:0000256" key="5">
    <source>
        <dbReference type="ARBA" id="ARBA00021907"/>
    </source>
</evidence>
<dbReference type="GO" id="GO:0005886">
    <property type="term" value="C:plasma membrane"/>
    <property type="evidence" value="ECO:0007669"/>
    <property type="project" value="UniProtKB-SubCell"/>
</dbReference>
<comment type="subunit">
    <text evidence="4">Forms a membrane-associated complex with FtsE.</text>
</comment>
<dbReference type="InterPro" id="IPR047929">
    <property type="entry name" value="FtsX_actino"/>
</dbReference>
<comment type="function">
    <text evidence="1">Part of the ABC transporter FtsEX involved in cellular division.</text>
</comment>
<evidence type="ECO:0000256" key="13">
    <source>
        <dbReference type="SAM" id="Phobius"/>
    </source>
</evidence>
<comment type="subcellular location">
    <subcellularLocation>
        <location evidence="2">Cell membrane</location>
        <topology evidence="2">Multi-pass membrane protein</topology>
    </subcellularLocation>
</comment>
<evidence type="ECO:0000256" key="3">
    <source>
        <dbReference type="ARBA" id="ARBA00007379"/>
    </source>
</evidence>
<dbReference type="KEGG" id="sace:GIY23_04825"/>
<keyword evidence="11 12" id="KW-0131">Cell cycle</keyword>
<proteinExistence type="inferred from homology"/>
<dbReference type="RefSeq" id="WP_154075554.1">
    <property type="nucleotide sequence ID" value="NZ_CP045929.1"/>
</dbReference>
<dbReference type="InterPro" id="IPR004513">
    <property type="entry name" value="FtsX"/>
</dbReference>
<dbReference type="InterPro" id="IPR040690">
    <property type="entry name" value="FtsX_ECD"/>
</dbReference>
<keyword evidence="17" id="KW-1185">Reference proteome</keyword>
<evidence type="ECO:0000256" key="10">
    <source>
        <dbReference type="ARBA" id="ARBA00023136"/>
    </source>
</evidence>
<accession>A0A5Q3Q2Y9</accession>
<evidence type="ECO:0000259" key="15">
    <source>
        <dbReference type="Pfam" id="PF18075"/>
    </source>
</evidence>
<evidence type="ECO:0000256" key="1">
    <source>
        <dbReference type="ARBA" id="ARBA00003552"/>
    </source>
</evidence>
<evidence type="ECO:0000256" key="11">
    <source>
        <dbReference type="ARBA" id="ARBA00023306"/>
    </source>
</evidence>
<keyword evidence="8 13" id="KW-0812">Transmembrane</keyword>
<reference evidence="17" key="1">
    <citation type="submission" date="2019-11" db="EMBL/GenBank/DDBJ databases">
        <title>The complete genome sequence of Saccharopolyspora sp. E2A.</title>
        <authorList>
            <person name="Zhang G."/>
        </authorList>
    </citation>
    <scope>NUCLEOTIDE SEQUENCE [LARGE SCALE GENOMIC DNA]</scope>
    <source>
        <strain evidence="17">E2A</strain>
    </source>
</reference>
<protein>
    <recommendedName>
        <fullName evidence="5 12">Cell division protein FtsX</fullName>
    </recommendedName>
</protein>
<dbReference type="Pfam" id="PF18075">
    <property type="entry name" value="FtsX_ECD"/>
    <property type="match status" value="1"/>
</dbReference>
<comment type="similarity">
    <text evidence="3 12">Belongs to the ABC-4 integral membrane protein family. FtsX subfamily.</text>
</comment>
<dbReference type="PIRSF" id="PIRSF003097">
    <property type="entry name" value="FtsX"/>
    <property type="match status" value="1"/>
</dbReference>
<dbReference type="PANTHER" id="PTHR47755">
    <property type="entry name" value="CELL DIVISION PROTEIN FTSX"/>
    <property type="match status" value="1"/>
</dbReference>
<dbReference type="AlphaFoldDB" id="A0A5Q3Q2Y9"/>
<gene>
    <name evidence="16" type="ORF">GIY23_04825</name>
</gene>
<dbReference type="Gene3D" id="3.30.70.3040">
    <property type="match status" value="1"/>
</dbReference>
<dbReference type="PANTHER" id="PTHR47755:SF1">
    <property type="entry name" value="CELL DIVISION PROTEIN FTSX"/>
    <property type="match status" value="1"/>
</dbReference>
<dbReference type="EMBL" id="CP045929">
    <property type="protein sequence ID" value="QGK68951.1"/>
    <property type="molecule type" value="Genomic_DNA"/>
</dbReference>
<feature type="transmembrane region" description="Helical" evidence="13">
    <location>
        <begin position="21"/>
        <end position="45"/>
    </location>
</feature>
<evidence type="ECO:0000256" key="7">
    <source>
        <dbReference type="ARBA" id="ARBA00022618"/>
    </source>
</evidence>
<sequence>MRASFVFSEVVNGLRRNVTMTIAMILTTAISLGLLGGGLLVVRMIDTMQETYQDRVEVVVFMTDDVSANDPNCDQQPCSDLKSQLETTSGVQSVEYENRQQAFENFNKVFESQPELRDVARLDAMPASLRIKLADPERFPAIQAEFTGQPGVDSIVDQAEYLDRLFDVLNGVRNATFSIALVQAMAALLLISNTIQLSAFTRRTETGIMRLVGATRWYTQLPFLLEAVVSGLIGAALAIGGLLVAKATFIDSIMAPVFGTGIIPEIGYSDIAFVAPILVLVATAISAVTGYVTLRLYVRL</sequence>
<evidence type="ECO:0000256" key="8">
    <source>
        <dbReference type="ARBA" id="ARBA00022692"/>
    </source>
</evidence>
<name>A0A5Q3Q2Y9_9PSEU</name>
<dbReference type="GO" id="GO:0051301">
    <property type="term" value="P:cell division"/>
    <property type="evidence" value="ECO:0007669"/>
    <property type="project" value="UniProtKB-KW"/>
</dbReference>
<feature type="transmembrane region" description="Helical" evidence="13">
    <location>
        <begin position="271"/>
        <end position="294"/>
    </location>
</feature>
<keyword evidence="9 13" id="KW-1133">Transmembrane helix</keyword>
<feature type="domain" description="ABC3 transporter permease C-terminal" evidence="14">
    <location>
        <begin position="178"/>
        <end position="291"/>
    </location>
</feature>
<evidence type="ECO:0000256" key="4">
    <source>
        <dbReference type="ARBA" id="ARBA00011160"/>
    </source>
</evidence>
<evidence type="ECO:0000256" key="2">
    <source>
        <dbReference type="ARBA" id="ARBA00004651"/>
    </source>
</evidence>
<keyword evidence="6 12" id="KW-1003">Cell membrane</keyword>
<feature type="transmembrane region" description="Helical" evidence="13">
    <location>
        <begin position="221"/>
        <end position="245"/>
    </location>
</feature>
<evidence type="ECO:0000313" key="16">
    <source>
        <dbReference type="EMBL" id="QGK68951.1"/>
    </source>
</evidence>
<evidence type="ECO:0000256" key="6">
    <source>
        <dbReference type="ARBA" id="ARBA00022475"/>
    </source>
</evidence>
<organism evidence="16 17">
    <name type="scientific">Allosaccharopolyspora coralli</name>
    <dbReference type="NCBI Taxonomy" id="2665642"/>
    <lineage>
        <taxon>Bacteria</taxon>
        <taxon>Bacillati</taxon>
        <taxon>Actinomycetota</taxon>
        <taxon>Actinomycetes</taxon>
        <taxon>Pseudonocardiales</taxon>
        <taxon>Pseudonocardiaceae</taxon>
        <taxon>Allosaccharopolyspora</taxon>
    </lineage>
</organism>
<evidence type="ECO:0000259" key="14">
    <source>
        <dbReference type="Pfam" id="PF02687"/>
    </source>
</evidence>
<evidence type="ECO:0000256" key="9">
    <source>
        <dbReference type="ARBA" id="ARBA00022989"/>
    </source>
</evidence>
<dbReference type="InterPro" id="IPR003838">
    <property type="entry name" value="ABC3_permease_C"/>
</dbReference>